<feature type="signal peptide" evidence="1">
    <location>
        <begin position="1"/>
        <end position="19"/>
    </location>
</feature>
<accession>I3VPE4</accession>
<name>I3VPE4_CTEFE</name>
<organism evidence="2">
    <name type="scientific">Ctenocephalides felis</name>
    <name type="common">Cat flea</name>
    <dbReference type="NCBI Taxonomy" id="7515"/>
    <lineage>
        <taxon>Eukaryota</taxon>
        <taxon>Metazoa</taxon>
        <taxon>Ecdysozoa</taxon>
        <taxon>Arthropoda</taxon>
        <taxon>Hexapoda</taxon>
        <taxon>Insecta</taxon>
        <taxon>Pterygota</taxon>
        <taxon>Neoptera</taxon>
        <taxon>Endopterygota</taxon>
        <taxon>Siphonaptera</taxon>
        <taxon>Pulicidae</taxon>
        <taxon>Archaeopsyllinae</taxon>
        <taxon>Ctenocephalides</taxon>
    </lineage>
</organism>
<reference evidence="2" key="1">
    <citation type="journal article" date="2012" name="PLoS ONE">
        <title>An Insight into the Sialotranscriptome of the Cat Flea, Ctenocephalides felis.</title>
        <authorList>
            <person name="Ribeiro J.M.C."/>
            <person name="Assumpcao T.C.F."/>
            <person name="Ma D."/>
            <person name="Alvarenga P.H."/>
            <person name="Pham V.M."/>
            <person name="Andersen J.F."/>
            <person name="Francischetti I.M.B."/>
            <person name="Macaluso K.R."/>
        </authorList>
    </citation>
    <scope>NUCLEOTIDE SEQUENCE</scope>
    <source>
        <tissue evidence="2">Salivary gland</tissue>
    </source>
</reference>
<feature type="chain" id="PRO_5003681508" evidence="1">
    <location>
        <begin position="20"/>
        <end position="98"/>
    </location>
</feature>
<protein>
    <submittedName>
        <fullName evidence="2">FS-H/FSI antigen family member 3</fullName>
    </submittedName>
</protein>
<evidence type="ECO:0000256" key="1">
    <source>
        <dbReference type="SAM" id="SignalP"/>
    </source>
</evidence>
<keyword evidence="1" id="KW-0732">Signal</keyword>
<dbReference type="AlphaFoldDB" id="I3VPE4"/>
<proteinExistence type="evidence at transcript level"/>
<dbReference type="EMBL" id="JW050226">
    <property type="protein sequence ID" value="AFK82383.1"/>
    <property type="molecule type" value="mRNA"/>
</dbReference>
<evidence type="ECO:0000313" key="2">
    <source>
        <dbReference type="EMBL" id="AFK82383.1"/>
    </source>
</evidence>
<sequence>MKFLFVFFTLCVLYQMVVADRMVSKTCQTGGNTRSEDRVSIKSGQHILQNYCQDGRNNQEKCDMFCMKECKSRSGGCGNGGSLRPDSRHCYCEAPYSG</sequence>